<dbReference type="GO" id="GO:0016747">
    <property type="term" value="F:acyltransferase activity, transferring groups other than amino-acyl groups"/>
    <property type="evidence" value="ECO:0007669"/>
    <property type="project" value="InterPro"/>
</dbReference>
<dbReference type="EMBL" id="WTYE01000001">
    <property type="protein sequence ID" value="MXP32923.1"/>
    <property type="molecule type" value="Genomic_DNA"/>
</dbReference>
<evidence type="ECO:0000256" key="1">
    <source>
        <dbReference type="SAM" id="Phobius"/>
    </source>
</evidence>
<keyword evidence="4" id="KW-0012">Acyltransferase</keyword>
<feature type="transmembrane region" description="Helical" evidence="1">
    <location>
        <begin position="314"/>
        <end position="335"/>
    </location>
</feature>
<keyword evidence="5" id="KW-1185">Reference proteome</keyword>
<comment type="caution">
    <text evidence="4">The sequence shown here is derived from an EMBL/GenBank/DDBJ whole genome shotgun (WGS) entry which is preliminary data.</text>
</comment>
<keyword evidence="4" id="KW-0808">Transferase</keyword>
<keyword evidence="1" id="KW-0812">Transmembrane</keyword>
<reference evidence="4 5" key="1">
    <citation type="submission" date="2019-12" db="EMBL/GenBank/DDBJ databases">
        <title>Genomic-based taxomic classification of the family Erythrobacteraceae.</title>
        <authorList>
            <person name="Xu L."/>
        </authorList>
    </citation>
    <scope>NUCLEOTIDE SEQUENCE [LARGE SCALE GENOMIC DNA]</scope>
    <source>
        <strain evidence="4 5">JCM 16677</strain>
    </source>
</reference>
<dbReference type="Proteomes" id="UP000446786">
    <property type="component" value="Unassembled WGS sequence"/>
</dbReference>
<dbReference type="GO" id="GO:0009103">
    <property type="term" value="P:lipopolysaccharide biosynthetic process"/>
    <property type="evidence" value="ECO:0007669"/>
    <property type="project" value="TreeGrafter"/>
</dbReference>
<organism evidence="4 5">
    <name type="scientific">Parerythrobacter jejuensis</name>
    <dbReference type="NCBI Taxonomy" id="795812"/>
    <lineage>
        <taxon>Bacteria</taxon>
        <taxon>Pseudomonadati</taxon>
        <taxon>Pseudomonadota</taxon>
        <taxon>Alphaproteobacteria</taxon>
        <taxon>Sphingomonadales</taxon>
        <taxon>Erythrobacteraceae</taxon>
        <taxon>Parerythrobacter</taxon>
    </lineage>
</organism>
<feature type="transmembrane region" description="Helical" evidence="1">
    <location>
        <begin position="145"/>
        <end position="161"/>
    </location>
</feature>
<feature type="domain" description="SGNH" evidence="3">
    <location>
        <begin position="400"/>
        <end position="651"/>
    </location>
</feature>
<name>A0A845AUR2_9SPHN</name>
<dbReference type="OrthoDB" id="9796461at2"/>
<dbReference type="PANTHER" id="PTHR23028:SF53">
    <property type="entry name" value="ACYL_TRANSF_3 DOMAIN-CONTAINING PROTEIN"/>
    <property type="match status" value="1"/>
</dbReference>
<feature type="domain" description="Acyltransferase 3" evidence="2">
    <location>
        <begin position="8"/>
        <end position="332"/>
    </location>
</feature>
<feature type="transmembrane region" description="Helical" evidence="1">
    <location>
        <begin position="75"/>
        <end position="95"/>
    </location>
</feature>
<feature type="transmembrane region" description="Helical" evidence="1">
    <location>
        <begin position="34"/>
        <end position="54"/>
    </location>
</feature>
<feature type="transmembrane region" description="Helical" evidence="1">
    <location>
        <begin position="168"/>
        <end position="186"/>
    </location>
</feature>
<feature type="transmembrane region" description="Helical" evidence="1">
    <location>
        <begin position="192"/>
        <end position="213"/>
    </location>
</feature>
<gene>
    <name evidence="4" type="ORF">GRI94_13920</name>
</gene>
<keyword evidence="1" id="KW-0472">Membrane</keyword>
<dbReference type="AlphaFoldDB" id="A0A845AUR2"/>
<dbReference type="InterPro" id="IPR043968">
    <property type="entry name" value="SGNH"/>
</dbReference>
<feature type="transmembrane region" description="Helical" evidence="1">
    <location>
        <begin position="347"/>
        <end position="370"/>
    </location>
</feature>
<dbReference type="InterPro" id="IPR050879">
    <property type="entry name" value="Acyltransferase_3"/>
</dbReference>
<evidence type="ECO:0000313" key="5">
    <source>
        <dbReference type="Proteomes" id="UP000446786"/>
    </source>
</evidence>
<proteinExistence type="predicted"/>
<feature type="transmembrane region" description="Helical" evidence="1">
    <location>
        <begin position="278"/>
        <end position="302"/>
    </location>
</feature>
<feature type="transmembrane region" description="Helical" evidence="1">
    <location>
        <begin position="12"/>
        <end position="28"/>
    </location>
</feature>
<accession>A0A845AUR2</accession>
<evidence type="ECO:0000313" key="4">
    <source>
        <dbReference type="EMBL" id="MXP32923.1"/>
    </source>
</evidence>
<dbReference type="InterPro" id="IPR002656">
    <property type="entry name" value="Acyl_transf_3_dom"/>
</dbReference>
<evidence type="ECO:0000259" key="2">
    <source>
        <dbReference type="Pfam" id="PF01757"/>
    </source>
</evidence>
<dbReference type="RefSeq" id="WP_160780214.1">
    <property type="nucleotide sequence ID" value="NZ_BAAAZF010000001.1"/>
</dbReference>
<feature type="transmembrane region" description="Helical" evidence="1">
    <location>
        <begin position="225"/>
        <end position="244"/>
    </location>
</feature>
<protein>
    <submittedName>
        <fullName evidence="4">Acyltransferase family protein</fullName>
    </submittedName>
</protein>
<dbReference type="Pfam" id="PF19040">
    <property type="entry name" value="SGNH"/>
    <property type="match status" value="1"/>
</dbReference>
<keyword evidence="1" id="KW-1133">Transmembrane helix</keyword>
<dbReference type="GO" id="GO:0016020">
    <property type="term" value="C:membrane"/>
    <property type="evidence" value="ECO:0007669"/>
    <property type="project" value="TreeGrafter"/>
</dbReference>
<evidence type="ECO:0000259" key="3">
    <source>
        <dbReference type="Pfam" id="PF19040"/>
    </source>
</evidence>
<dbReference type="Pfam" id="PF01757">
    <property type="entry name" value="Acyl_transf_3"/>
    <property type="match status" value="1"/>
</dbReference>
<sequence>MANLDYRADIDGLRALAVSVVVLFHIGSPAFQGGYVGVDVFFVISGYLITKIIADEMATGRYSILNFYERRLRRLMPSLFVVAAMTLLVAVFLLAPQELVGLAKSSIATMLFAANIFFFRQEGYFDGAAELKPNLHMWSLAVEEQFYLVFPVVLLFLYRFFRPHVRAFIGLAVILSLLASAWATYAAPTFNFYLPITRAWELLVGSLLALGAFPEVRSRSVRGGLAFLGLGLIVVAVLGFSAATPFPGPFALLPILGSALLLWTAEGTLIGRALSLRSVVYVGLISYPLYLVHWPAIVLFKFAYIGADLGDLTIGQSILIVMVSIGCASLLYHFVERPFRDRNRVSSKTVFGVSAGVAFSIVAISGAIIAQNGFPSRGSTKSETTQSLEKEIVAFQANDCLRRGSTPAPHGQCKLGNMESERHPIALLWGDSQAAHLAPAMESAGAETGVAIQQHTKAGCPPILADGFFPENRMTSGCPAFNQAVLARIEGDQRIKVLFVAAQWETYLEGRVLATSGTWRVGTRDSYATISATLHKLAGLMQARGGKLVVVGPAPTPVVDLLTCIRTSEFQGRGQLPCQSFAAAASLKNAADFRQSIIAPALSSGGTLVVIDPVSLFCDNERCEATSSGRPLFLDQVHFSETGSIRLQEAITNALEQAR</sequence>
<dbReference type="PANTHER" id="PTHR23028">
    <property type="entry name" value="ACETYLTRANSFERASE"/>
    <property type="match status" value="1"/>
</dbReference>
<feature type="transmembrane region" description="Helical" evidence="1">
    <location>
        <begin position="250"/>
        <end position="271"/>
    </location>
</feature>